<evidence type="ECO:0000313" key="3">
    <source>
        <dbReference type="Proteomes" id="UP001523550"/>
    </source>
</evidence>
<accession>A0ABT1GC48</accession>
<dbReference type="InterPro" id="IPR004360">
    <property type="entry name" value="Glyas_Fos-R_dOase_dom"/>
</dbReference>
<dbReference type="SUPFAM" id="SSF54593">
    <property type="entry name" value="Glyoxalase/Bleomycin resistance protein/Dihydroxybiphenyl dioxygenase"/>
    <property type="match status" value="1"/>
</dbReference>
<evidence type="ECO:0000313" key="2">
    <source>
        <dbReference type="EMBL" id="MCP1728622.1"/>
    </source>
</evidence>
<gene>
    <name evidence="2" type="ORF">J2T60_002636</name>
</gene>
<organism evidence="2 3">
    <name type="scientific">Natronospira proteinivora</name>
    <dbReference type="NCBI Taxonomy" id="1807133"/>
    <lineage>
        <taxon>Bacteria</taxon>
        <taxon>Pseudomonadati</taxon>
        <taxon>Pseudomonadota</taxon>
        <taxon>Gammaproteobacteria</taxon>
        <taxon>Natronospirales</taxon>
        <taxon>Natronospiraceae</taxon>
        <taxon>Natronospira</taxon>
    </lineage>
</organism>
<protein>
    <submittedName>
        <fullName evidence="2">PhnB protein</fullName>
    </submittedName>
</protein>
<proteinExistence type="predicted"/>
<evidence type="ECO:0000259" key="1">
    <source>
        <dbReference type="Pfam" id="PF00903"/>
    </source>
</evidence>
<dbReference type="Proteomes" id="UP001523550">
    <property type="component" value="Unassembled WGS sequence"/>
</dbReference>
<dbReference type="CDD" id="cd06588">
    <property type="entry name" value="PhnB_like"/>
    <property type="match status" value="1"/>
</dbReference>
<dbReference type="PANTHER" id="PTHR33990">
    <property type="entry name" value="PROTEIN YJDN-RELATED"/>
    <property type="match status" value="1"/>
</dbReference>
<comment type="caution">
    <text evidence="2">The sequence shown here is derived from an EMBL/GenBank/DDBJ whole genome shotgun (WGS) entry which is preliminary data.</text>
</comment>
<dbReference type="Pfam" id="PF00903">
    <property type="entry name" value="Glyoxalase"/>
    <property type="match status" value="1"/>
</dbReference>
<dbReference type="Gene3D" id="3.10.180.10">
    <property type="entry name" value="2,3-Dihydroxybiphenyl 1,2-Dioxygenase, domain 1"/>
    <property type="match status" value="1"/>
</dbReference>
<dbReference type="InterPro" id="IPR029068">
    <property type="entry name" value="Glyas_Bleomycin-R_OHBP_Dase"/>
</dbReference>
<reference evidence="2 3" key="1">
    <citation type="submission" date="2022-03" db="EMBL/GenBank/DDBJ databases">
        <title>Genomic Encyclopedia of Type Strains, Phase III (KMG-III): the genomes of soil and plant-associated and newly described type strains.</title>
        <authorList>
            <person name="Whitman W."/>
        </authorList>
    </citation>
    <scope>NUCLEOTIDE SEQUENCE [LARGE SCALE GENOMIC DNA]</scope>
    <source>
        <strain evidence="2 3">BSker1</strain>
    </source>
</reference>
<dbReference type="PANTHER" id="PTHR33990:SF1">
    <property type="entry name" value="PROTEIN YJDN"/>
    <property type="match status" value="1"/>
</dbReference>
<dbReference type="RefSeq" id="WP_253451204.1">
    <property type="nucleotide sequence ID" value="NZ_JALJYF010000003.1"/>
</dbReference>
<keyword evidence="3" id="KW-1185">Reference proteome</keyword>
<dbReference type="EMBL" id="JALJYF010000003">
    <property type="protein sequence ID" value="MCP1728622.1"/>
    <property type="molecule type" value="Genomic_DNA"/>
</dbReference>
<feature type="domain" description="Glyoxalase/fosfomycin resistance/dioxygenase" evidence="1">
    <location>
        <begin position="13"/>
        <end position="142"/>
    </location>
</feature>
<dbReference type="InterPro" id="IPR028973">
    <property type="entry name" value="PhnB-like"/>
</dbReference>
<name>A0ABT1GC48_9GAMM</name>
<sequence length="152" mass="17017">MKEVNIYLNFPGTTEAAFNFYRSIFGGEFMGGIMRFRDFPPMEGMEDWPAMKEEELDLVGHVSLPITEHTTLMGTDMVSNMPGQLVSGNNFQITLETDSAEEAEVLFGKLSEGGRVVMPLSETFWAEQFGACVDPFGVHWQLNYTGSRVMPT</sequence>